<dbReference type="OrthoDB" id="1935146at2759"/>
<dbReference type="InterPro" id="IPR036322">
    <property type="entry name" value="WD40_repeat_dom_sf"/>
</dbReference>
<evidence type="ECO:0000256" key="5">
    <source>
        <dbReference type="ARBA" id="ARBA00023242"/>
    </source>
</evidence>
<dbReference type="InterPro" id="IPR001680">
    <property type="entry name" value="WD40_rpt"/>
</dbReference>
<dbReference type="GO" id="GO:0032040">
    <property type="term" value="C:small-subunit processome"/>
    <property type="evidence" value="ECO:0007669"/>
    <property type="project" value="TreeGrafter"/>
</dbReference>
<dbReference type="Gene3D" id="2.130.10.10">
    <property type="entry name" value="YVTN repeat-like/Quinoprotein amine dehydrogenase"/>
    <property type="match status" value="1"/>
</dbReference>
<accession>A0A316VZM6</accession>
<keyword evidence="3" id="KW-0853">WD repeat</keyword>
<gene>
    <name evidence="7" type="ORF">IE81DRAFT_291421</name>
</gene>
<protein>
    <submittedName>
        <fullName evidence="7">WD40 repeat-like protein</fullName>
    </submittedName>
</protein>
<evidence type="ECO:0000256" key="4">
    <source>
        <dbReference type="ARBA" id="ARBA00022737"/>
    </source>
</evidence>
<dbReference type="Proteomes" id="UP000245783">
    <property type="component" value="Unassembled WGS sequence"/>
</dbReference>
<dbReference type="InterPro" id="IPR045161">
    <property type="entry name" value="Utp18"/>
</dbReference>
<dbReference type="GO" id="GO:0006364">
    <property type="term" value="P:rRNA processing"/>
    <property type="evidence" value="ECO:0007669"/>
    <property type="project" value="UniProtKB-KW"/>
</dbReference>
<dbReference type="GeneID" id="37033770"/>
<evidence type="ECO:0000256" key="3">
    <source>
        <dbReference type="ARBA" id="ARBA00022574"/>
    </source>
</evidence>
<dbReference type="Pfam" id="PF00400">
    <property type="entry name" value="WD40"/>
    <property type="match status" value="1"/>
</dbReference>
<dbReference type="PANTHER" id="PTHR18359:SF0">
    <property type="entry name" value="U3 SMALL NUCLEOLAR RNA-ASSOCIATED PROTEIN 18 HOMOLOG"/>
    <property type="match status" value="1"/>
</dbReference>
<dbReference type="SMART" id="SM00320">
    <property type="entry name" value="WD40"/>
    <property type="match status" value="4"/>
</dbReference>
<dbReference type="InParanoid" id="A0A316VZM6"/>
<keyword evidence="2" id="KW-0698">rRNA processing</keyword>
<dbReference type="InterPro" id="IPR015943">
    <property type="entry name" value="WD40/YVTN_repeat-like_dom_sf"/>
</dbReference>
<proteinExistence type="inferred from homology"/>
<keyword evidence="5" id="KW-0539">Nucleus</keyword>
<reference evidence="7 8" key="1">
    <citation type="journal article" date="2018" name="Mol. Biol. Evol.">
        <title>Broad Genomic Sampling Reveals a Smut Pathogenic Ancestry of the Fungal Clade Ustilaginomycotina.</title>
        <authorList>
            <person name="Kijpornyongpan T."/>
            <person name="Mondo S.J."/>
            <person name="Barry K."/>
            <person name="Sandor L."/>
            <person name="Lee J."/>
            <person name="Lipzen A."/>
            <person name="Pangilinan J."/>
            <person name="LaButti K."/>
            <person name="Hainaut M."/>
            <person name="Henrissat B."/>
            <person name="Grigoriev I.V."/>
            <person name="Spatafora J.W."/>
            <person name="Aime M.C."/>
        </authorList>
    </citation>
    <scope>NUCLEOTIDE SEQUENCE [LARGE SCALE GENOMIC DNA]</scope>
    <source>
        <strain evidence="7 8">MCA 4658</strain>
    </source>
</reference>
<sequence length="429" mass="46646">MDGSFVGTKRLRKLRNDPDETHVSGVEYERRLREMYERLHPRPAWAKSAASASNNATNAGLSSLLSKAGTLVRPTKQTKQAPLPREKIQLRRARDANQVVTSSAGQDGAAALAGIECIDWHPSTRTRLMLTASRDRIVRLFEIDGTTNPLLQSVSVPSLPLTRASFHPSGSSILLAGPRPYLYAYDLQSGRSIRSTPWRGDSNPIVQQVAVADCWPLEEEEVLFICWTGDLDRGAGLASTLRSNSAVCGMSWDQSPSAGGNRLLTLNQGGTVHVWDVRSMRAQVERRDVDLFAPKGLEGNCDATLWAAGSEGGVVSIYDKELAKADKMQDDAAHIGTVSARKTIENLKTSITSMKWNHDGSVLALASRSVKDALRLVHAPTLTAFSNWPTSSTPLGHVTDLAFSNASEYLAVANSRGKVLLYALSHYNA</sequence>
<dbReference type="GO" id="GO:0034388">
    <property type="term" value="C:Pwp2p-containing subcomplex of 90S preribosome"/>
    <property type="evidence" value="ECO:0007669"/>
    <property type="project" value="TreeGrafter"/>
</dbReference>
<evidence type="ECO:0000313" key="8">
    <source>
        <dbReference type="Proteomes" id="UP000245783"/>
    </source>
</evidence>
<evidence type="ECO:0000256" key="6">
    <source>
        <dbReference type="ARBA" id="ARBA00025767"/>
    </source>
</evidence>
<dbReference type="RefSeq" id="XP_025368891.1">
    <property type="nucleotide sequence ID" value="XM_025511900.1"/>
</dbReference>
<keyword evidence="4" id="KW-0677">Repeat</keyword>
<keyword evidence="8" id="KW-1185">Reference proteome</keyword>
<dbReference type="SUPFAM" id="SSF50978">
    <property type="entry name" value="WD40 repeat-like"/>
    <property type="match status" value="1"/>
</dbReference>
<name>A0A316VZM6_9BASI</name>
<comment type="subcellular location">
    <subcellularLocation>
        <location evidence="1">Nucleus</location>
        <location evidence="1">Nucleolus</location>
    </subcellularLocation>
</comment>
<dbReference type="PANTHER" id="PTHR18359">
    <property type="entry name" value="WD-REPEAT PROTEIN-RELATED"/>
    <property type="match status" value="1"/>
</dbReference>
<evidence type="ECO:0000313" key="7">
    <source>
        <dbReference type="EMBL" id="PWN41731.1"/>
    </source>
</evidence>
<dbReference type="STRING" id="1522189.A0A316VZM6"/>
<evidence type="ECO:0000256" key="2">
    <source>
        <dbReference type="ARBA" id="ARBA00022552"/>
    </source>
</evidence>
<organism evidence="7 8">
    <name type="scientific">Ceraceosorus guamensis</name>
    <dbReference type="NCBI Taxonomy" id="1522189"/>
    <lineage>
        <taxon>Eukaryota</taxon>
        <taxon>Fungi</taxon>
        <taxon>Dikarya</taxon>
        <taxon>Basidiomycota</taxon>
        <taxon>Ustilaginomycotina</taxon>
        <taxon>Exobasidiomycetes</taxon>
        <taxon>Ceraceosorales</taxon>
        <taxon>Ceraceosoraceae</taxon>
        <taxon>Ceraceosorus</taxon>
    </lineage>
</organism>
<comment type="similarity">
    <text evidence="6">Belongs to the WD repeat UTP18 family.</text>
</comment>
<evidence type="ECO:0000256" key="1">
    <source>
        <dbReference type="ARBA" id="ARBA00004604"/>
    </source>
</evidence>
<dbReference type="EMBL" id="KZ819388">
    <property type="protein sequence ID" value="PWN41731.1"/>
    <property type="molecule type" value="Genomic_DNA"/>
</dbReference>
<dbReference type="AlphaFoldDB" id="A0A316VZM6"/>
<dbReference type="FunCoup" id="A0A316VZM6">
    <property type="interactions" value="596"/>
</dbReference>